<dbReference type="FunCoup" id="A0A7L9FJX6">
    <property type="interactions" value="49"/>
</dbReference>
<protein>
    <submittedName>
        <fullName evidence="7">Glutamine synthetase</fullName>
    </submittedName>
</protein>
<comment type="cofactor">
    <cofactor evidence="1">
        <name>Mg(2+)</name>
        <dbReference type="ChEBI" id="CHEBI:18420"/>
    </cofactor>
</comment>
<dbReference type="Proteomes" id="UP000594121">
    <property type="component" value="Chromosome"/>
</dbReference>
<dbReference type="PROSITE" id="PS00181">
    <property type="entry name" value="GLNA_ATP"/>
    <property type="match status" value="1"/>
</dbReference>
<dbReference type="InterPro" id="IPR008146">
    <property type="entry name" value="Gln_synth_cat_dom"/>
</dbReference>
<dbReference type="SUPFAM" id="SSF55931">
    <property type="entry name" value="Glutamine synthetase/guanido kinase"/>
    <property type="match status" value="1"/>
</dbReference>
<evidence type="ECO:0000256" key="4">
    <source>
        <dbReference type="PROSITE-ProRule" id="PRU01331"/>
    </source>
</evidence>
<dbReference type="PANTHER" id="PTHR43785:SF12">
    <property type="entry name" value="TYPE-1 GLUTAMINE SYNTHETASE 2"/>
    <property type="match status" value="1"/>
</dbReference>
<dbReference type="Pfam" id="PF00120">
    <property type="entry name" value="Gln-synt_C"/>
    <property type="match status" value="1"/>
</dbReference>
<dbReference type="InParanoid" id="A0A7L9FJX6"/>
<dbReference type="InterPro" id="IPR036651">
    <property type="entry name" value="Gln_synt_N_sf"/>
</dbReference>
<keyword evidence="8" id="KW-1185">Reference proteome</keyword>
<keyword evidence="2" id="KW-0436">Ligase</keyword>
<comment type="similarity">
    <text evidence="4 5">Belongs to the glutamine synthetase family.</text>
</comment>
<dbReference type="PROSITE" id="PS51987">
    <property type="entry name" value="GS_CATALYTIC"/>
    <property type="match status" value="1"/>
</dbReference>
<dbReference type="InterPro" id="IPR027303">
    <property type="entry name" value="Gln_synth_gly_rich_site"/>
</dbReference>
<dbReference type="KEGG" id="thel:IG193_02285"/>
<dbReference type="GO" id="GO:0004356">
    <property type="term" value="F:glutamine synthetase activity"/>
    <property type="evidence" value="ECO:0007669"/>
    <property type="project" value="InterPro"/>
</dbReference>
<evidence type="ECO:0000313" key="8">
    <source>
        <dbReference type="Proteomes" id="UP000594121"/>
    </source>
</evidence>
<evidence type="ECO:0000256" key="5">
    <source>
        <dbReference type="RuleBase" id="RU000384"/>
    </source>
</evidence>
<dbReference type="AlphaFoldDB" id="A0A7L9FJX6"/>
<evidence type="ECO:0000256" key="2">
    <source>
        <dbReference type="ARBA" id="ARBA00022598"/>
    </source>
</evidence>
<reference evidence="7 8" key="1">
    <citation type="submission" date="2020-10" db="EMBL/GenBank/DDBJ databases">
        <title>Thermofilum lucidum 3507LT sp. nov. a novel member of Thermofilaceae family isolated from Chile hot spring, and proposal of description order Thermofilales.</title>
        <authorList>
            <person name="Zayulina K.S."/>
            <person name="Elcheninov A.G."/>
            <person name="Toshchakov S.V."/>
            <person name="Kublanov I.V."/>
        </authorList>
    </citation>
    <scope>NUCLEOTIDE SEQUENCE [LARGE SCALE GENOMIC DNA]</scope>
    <source>
        <strain evidence="7 8">3507LT</strain>
    </source>
</reference>
<dbReference type="PANTHER" id="PTHR43785">
    <property type="entry name" value="GAMMA-GLUTAMYLPUTRESCINE SYNTHETASE"/>
    <property type="match status" value="1"/>
</dbReference>
<dbReference type="Gene3D" id="3.30.590.10">
    <property type="entry name" value="Glutamine synthetase/guanido kinase, catalytic domain"/>
    <property type="match status" value="1"/>
</dbReference>
<dbReference type="SUPFAM" id="SSF54368">
    <property type="entry name" value="Glutamine synthetase, N-terminal domain"/>
    <property type="match status" value="1"/>
</dbReference>
<gene>
    <name evidence="7" type="ORF">IG193_02285</name>
</gene>
<dbReference type="Gene3D" id="3.10.20.70">
    <property type="entry name" value="Glutamine synthetase, N-terminal domain"/>
    <property type="match status" value="1"/>
</dbReference>
<evidence type="ECO:0000313" key="7">
    <source>
        <dbReference type="EMBL" id="QOJ79313.1"/>
    </source>
</evidence>
<accession>A0A7L9FJX6</accession>
<sequence>MQAAEALEPEERERLLSRSSAKYYSVVFQDLEGRLHERILRATNAGELEEGFRVDGYSVGLANIEDSDLLVKPDFATLRVYNSPFGRTAFLVGDIYYESKPLPYHPRYILKSVAENLNFEVLVGFEVEFYLTRGGKPADSGYYWSPIDNTALHAIAEILEELSSTGVEVRSAHHEVGPGQYEVLPAPMSPVAAADTLLLVKKAIWSVAAKYGLKATFMPKPFTGLPGNGLHLHLSAHKNGRNILSEDGQLREEGLNFIAGLLANARTTALLTNPTVNSYKRLVPGFEAPVLVAWGIGNRSVLVRVPRGLKGASKTVEYRLPDSSGNIYLALTAAILAGVEGLEKRLKAPPPCSENAYRLSGLEAIPRTLAEAVSLARQATLLSGDARKALEMLVASKAEEWENYLKATGASPDSTEVTEWELEKYFDR</sequence>
<dbReference type="GO" id="GO:0006542">
    <property type="term" value="P:glutamine biosynthetic process"/>
    <property type="evidence" value="ECO:0007669"/>
    <property type="project" value="InterPro"/>
</dbReference>
<dbReference type="InterPro" id="IPR014746">
    <property type="entry name" value="Gln_synth/guanido_kin_cat_dom"/>
</dbReference>
<dbReference type="GeneID" id="59148687"/>
<proteinExistence type="inferred from homology"/>
<feature type="domain" description="GS catalytic" evidence="6">
    <location>
        <begin position="106"/>
        <end position="428"/>
    </location>
</feature>
<dbReference type="RefSeq" id="WP_192819285.1">
    <property type="nucleotide sequence ID" value="NZ_CP062310.1"/>
</dbReference>
<evidence type="ECO:0000256" key="3">
    <source>
        <dbReference type="ARBA" id="ARBA00022842"/>
    </source>
</evidence>
<keyword evidence="3" id="KW-0460">Magnesium</keyword>
<organism evidence="7 8">
    <name type="scientific">Infirmifilum lucidum</name>
    <dbReference type="NCBI Taxonomy" id="2776706"/>
    <lineage>
        <taxon>Archaea</taxon>
        <taxon>Thermoproteota</taxon>
        <taxon>Thermoprotei</taxon>
        <taxon>Thermofilales</taxon>
        <taxon>Thermofilaceae</taxon>
        <taxon>Infirmifilum</taxon>
    </lineage>
</organism>
<dbReference type="SMART" id="SM01230">
    <property type="entry name" value="Gln-synt_C"/>
    <property type="match status" value="1"/>
</dbReference>
<evidence type="ECO:0000256" key="1">
    <source>
        <dbReference type="ARBA" id="ARBA00001946"/>
    </source>
</evidence>
<name>A0A7L9FJX6_9CREN</name>
<dbReference type="EMBL" id="CP062310">
    <property type="protein sequence ID" value="QOJ79313.1"/>
    <property type="molecule type" value="Genomic_DNA"/>
</dbReference>
<evidence type="ECO:0000259" key="6">
    <source>
        <dbReference type="PROSITE" id="PS51987"/>
    </source>
</evidence>